<dbReference type="GO" id="GO:0004826">
    <property type="term" value="F:phenylalanine-tRNA ligase activity"/>
    <property type="evidence" value="ECO:0007669"/>
    <property type="project" value="InterPro"/>
</dbReference>
<dbReference type="InterPro" id="IPR020825">
    <property type="entry name" value="Phe-tRNA_synthase-like_B3/B4"/>
</dbReference>
<sequence>MLLTLDNNLIHKVPDFKVGITFHHNIVIGESPQMLKGRLQFFQEKIRTDLLNQTILDYPGVSEWQETFKRLGMDPKRYRPSHEALFRRISKGNDLPFIHSAADLNNFFSLQYEIPIGIYDLETLYDYIKISMGTEGDTFEGLNGRSNNMNGKLSTFDKKGSFGSPIVDSDRSKTDPETTDIAQIFYLKPSMDIREANQLLEAAAKMFTQLHSGDSTFYLLHNDQQDIQTS</sequence>
<reference evidence="2 3" key="1">
    <citation type="submission" date="2018-10" db="EMBL/GenBank/DDBJ databases">
        <title>Draft genome sequence of Bacillus salarius IM0101, isolated from a hypersaline soil in Inner Mongolia, China.</title>
        <authorList>
            <person name="Yamprayoonswat W."/>
            <person name="Boonvisut S."/>
            <person name="Jumpathong W."/>
            <person name="Sittihan S."/>
            <person name="Ruangsuj P."/>
            <person name="Wanthongcharoen S."/>
            <person name="Thongpramul N."/>
            <person name="Pimmason S."/>
            <person name="Yu B."/>
            <person name="Yasawong M."/>
        </authorList>
    </citation>
    <scope>NUCLEOTIDE SEQUENCE [LARGE SCALE GENOMIC DNA]</scope>
    <source>
        <strain evidence="2 3">IM0101</strain>
    </source>
</reference>
<dbReference type="PANTHER" id="PTHR39209:SF2">
    <property type="entry name" value="CYTOPLASMIC PROTEIN"/>
    <property type="match status" value="1"/>
</dbReference>
<dbReference type="EMBL" id="RBVX01000036">
    <property type="protein sequence ID" value="RSL30524.1"/>
    <property type="molecule type" value="Genomic_DNA"/>
</dbReference>
<dbReference type="OrthoDB" id="9789812at2"/>
<dbReference type="SUPFAM" id="SSF56037">
    <property type="entry name" value="PheT/TilS domain"/>
    <property type="match status" value="1"/>
</dbReference>
<dbReference type="PANTHER" id="PTHR39209">
    <property type="match status" value="1"/>
</dbReference>
<dbReference type="InterPro" id="IPR005146">
    <property type="entry name" value="B3/B4_tRNA-bd"/>
</dbReference>
<protein>
    <recommendedName>
        <fullName evidence="1">B3/B4 tRNA-binding domain-containing protein</fullName>
    </recommendedName>
</protein>
<dbReference type="AlphaFoldDB" id="A0A3R9QPL0"/>
<proteinExistence type="predicted"/>
<dbReference type="RefSeq" id="WP_125560535.1">
    <property type="nucleotide sequence ID" value="NZ_RBVX01000036.1"/>
</dbReference>
<dbReference type="SMART" id="SM00873">
    <property type="entry name" value="B3_4"/>
    <property type="match status" value="1"/>
</dbReference>
<name>A0A3R9QPL0_9BACI</name>
<organism evidence="2 3">
    <name type="scientific">Salibacterium salarium</name>
    <dbReference type="NCBI Taxonomy" id="284579"/>
    <lineage>
        <taxon>Bacteria</taxon>
        <taxon>Bacillati</taxon>
        <taxon>Bacillota</taxon>
        <taxon>Bacilli</taxon>
        <taxon>Bacillales</taxon>
        <taxon>Bacillaceae</taxon>
    </lineage>
</organism>
<dbReference type="Pfam" id="PF03483">
    <property type="entry name" value="B3_4"/>
    <property type="match status" value="1"/>
</dbReference>
<comment type="caution">
    <text evidence="2">The sequence shown here is derived from an EMBL/GenBank/DDBJ whole genome shotgun (WGS) entry which is preliminary data.</text>
</comment>
<keyword evidence="3" id="KW-1185">Reference proteome</keyword>
<feature type="domain" description="B3/B4 tRNA-binding" evidence="1">
    <location>
        <begin position="62"/>
        <end position="212"/>
    </location>
</feature>
<accession>A0A3R9QPL0</accession>
<dbReference type="GO" id="GO:0003723">
    <property type="term" value="F:RNA binding"/>
    <property type="evidence" value="ECO:0007669"/>
    <property type="project" value="InterPro"/>
</dbReference>
<evidence type="ECO:0000313" key="2">
    <source>
        <dbReference type="EMBL" id="RSL30524.1"/>
    </source>
</evidence>
<gene>
    <name evidence="2" type="ORF">D7Z54_25850</name>
</gene>
<dbReference type="Proteomes" id="UP000275076">
    <property type="component" value="Unassembled WGS sequence"/>
</dbReference>
<dbReference type="Gene3D" id="3.50.40.10">
    <property type="entry name" value="Phenylalanyl-trna Synthetase, Chain B, domain 3"/>
    <property type="match status" value="1"/>
</dbReference>
<evidence type="ECO:0000313" key="3">
    <source>
        <dbReference type="Proteomes" id="UP000275076"/>
    </source>
</evidence>
<evidence type="ECO:0000259" key="1">
    <source>
        <dbReference type="SMART" id="SM00873"/>
    </source>
</evidence>